<gene>
    <name evidence="1" type="ORF">G1H10_30395</name>
</gene>
<dbReference type="Proteomes" id="UP000475214">
    <property type="component" value="Unassembled WGS sequence"/>
</dbReference>
<evidence type="ECO:0000313" key="1">
    <source>
        <dbReference type="EMBL" id="NEE04487.1"/>
    </source>
</evidence>
<dbReference type="AlphaFoldDB" id="A0A6L9SH53"/>
<dbReference type="EMBL" id="JAAGOA010000035">
    <property type="protein sequence ID" value="NEE04487.1"/>
    <property type="molecule type" value="Genomic_DNA"/>
</dbReference>
<proteinExistence type="predicted"/>
<evidence type="ECO:0008006" key="3">
    <source>
        <dbReference type="Google" id="ProtNLM"/>
    </source>
</evidence>
<evidence type="ECO:0000313" key="2">
    <source>
        <dbReference type="Proteomes" id="UP000475214"/>
    </source>
</evidence>
<comment type="caution">
    <text evidence="1">The sequence shown here is derived from an EMBL/GenBank/DDBJ whole genome shotgun (WGS) entry which is preliminary data.</text>
</comment>
<dbReference type="RefSeq" id="WP_163745036.1">
    <property type="nucleotide sequence ID" value="NZ_JAAGOA010000035.1"/>
</dbReference>
<protein>
    <recommendedName>
        <fullName evidence="3">Prenyltransferase</fullName>
    </recommendedName>
</protein>
<dbReference type="SUPFAM" id="SSF48239">
    <property type="entry name" value="Terpenoid cyclases/Protein prenyltransferases"/>
    <property type="match status" value="1"/>
</dbReference>
<accession>A0A6L9SH53</accession>
<dbReference type="InterPro" id="IPR008930">
    <property type="entry name" value="Terpenoid_cyclase/PrenylTrfase"/>
</dbReference>
<dbReference type="Gene3D" id="1.50.10.20">
    <property type="match status" value="1"/>
</dbReference>
<reference evidence="1 2" key="1">
    <citation type="submission" date="2020-02" db="EMBL/GenBank/DDBJ databases">
        <authorList>
            <person name="Li X.-J."/>
            <person name="Han X.-M."/>
        </authorList>
    </citation>
    <scope>NUCLEOTIDE SEQUENCE [LARGE SCALE GENOMIC DNA]</scope>
    <source>
        <strain evidence="1 2">CCTCC AB 2017055</strain>
    </source>
</reference>
<sequence length="292" mass="32871">MTATTDVRRWLRTSRDPAIRHLAGDASADVLASPRVQTLLRFPDTHPYTKWWGTHWRLVALADLATPPGTGGLDDGVERELSWLTSPAHRRGIRTIAGLTRRCASQEGNAVYALSLLGFAGEPATRTLVDALLEWQWPDGGWNCDVREDARRSSFHETVTPAIGLAVFAETTGCEDARAAARDSAQLLLEHRLFRSTRTDEVIHPSWIKLHYPAYWHYDILQGLRLLELLGMLGDPRATEALDVVERSRRTDGRFSGPAWWSHRQPDAVDWGRGRDNEMLNLRAQLLLVADR</sequence>
<organism evidence="1 2">
    <name type="scientific">Phytoactinopolyspora halotolerans</name>
    <dbReference type="NCBI Taxonomy" id="1981512"/>
    <lineage>
        <taxon>Bacteria</taxon>
        <taxon>Bacillati</taxon>
        <taxon>Actinomycetota</taxon>
        <taxon>Actinomycetes</taxon>
        <taxon>Jiangellales</taxon>
        <taxon>Jiangellaceae</taxon>
        <taxon>Phytoactinopolyspora</taxon>
    </lineage>
</organism>
<keyword evidence="2" id="KW-1185">Reference proteome</keyword>
<name>A0A6L9SH53_9ACTN</name>